<keyword evidence="1" id="KW-0732">Signal</keyword>
<evidence type="ECO:0000313" key="3">
    <source>
        <dbReference type="Proteomes" id="UP000007013"/>
    </source>
</evidence>
<keyword evidence="3" id="KW-1185">Reference proteome</keyword>
<dbReference type="Proteomes" id="UP000007013">
    <property type="component" value="Chromosome"/>
</dbReference>
<gene>
    <name evidence="2" type="ordered locus">Oter_2491</name>
</gene>
<dbReference type="SUPFAM" id="SSF56925">
    <property type="entry name" value="OMPA-like"/>
    <property type="match status" value="1"/>
</dbReference>
<evidence type="ECO:0000256" key="1">
    <source>
        <dbReference type="SAM" id="SignalP"/>
    </source>
</evidence>
<dbReference type="KEGG" id="ote:Oter_2491"/>
<reference evidence="2 3" key="1">
    <citation type="journal article" date="2011" name="J. Bacteriol.">
        <title>Genome sequence of the verrucomicrobium Opitutus terrae PB90-1, an abundant inhabitant of rice paddy soil ecosystems.</title>
        <authorList>
            <person name="van Passel M.W."/>
            <person name="Kant R."/>
            <person name="Palva A."/>
            <person name="Copeland A."/>
            <person name="Lucas S."/>
            <person name="Lapidus A."/>
            <person name="Glavina del Rio T."/>
            <person name="Pitluck S."/>
            <person name="Goltsman E."/>
            <person name="Clum A."/>
            <person name="Sun H."/>
            <person name="Schmutz J."/>
            <person name="Larimer F.W."/>
            <person name="Land M.L."/>
            <person name="Hauser L."/>
            <person name="Kyrpides N."/>
            <person name="Mikhailova N."/>
            <person name="Richardson P.P."/>
            <person name="Janssen P.H."/>
            <person name="de Vos W.M."/>
            <person name="Smidt H."/>
        </authorList>
    </citation>
    <scope>NUCLEOTIDE SEQUENCE [LARGE SCALE GENOMIC DNA]</scope>
    <source>
        <strain evidence="3">DSM 11246 / JCM 15787 / PB90-1</strain>
    </source>
</reference>
<name>B1ZSY4_OPITP</name>
<sequence length="209" mass="23331">MRRFICFFVLAAACRLTAMPGPYVEAGVSYVRLSKADLPASSSFALTEVRHDRSAWSPFLAAGWDFSDRVGIRTSYRSVAGVDASTSYNIVDTTGSYYLRNRYSDDLHVITVAPEFTFRATPSLMLGVSPELNWVYARQTTRTDSNAPMILVLPYHTDSDSGLSLGGSAAMNWAWSPPWSVSLRYSWIDLDPSWNRRAHALSGAVAWRW</sequence>
<feature type="signal peptide" evidence="1">
    <location>
        <begin position="1"/>
        <end position="18"/>
    </location>
</feature>
<protein>
    <recommendedName>
        <fullName evidence="4">Outer membrane protein beta-barrel domain-containing protein</fullName>
    </recommendedName>
</protein>
<dbReference type="InterPro" id="IPR011250">
    <property type="entry name" value="OMP/PagP_B-barrel"/>
</dbReference>
<organism evidence="2 3">
    <name type="scientific">Opitutus terrae (strain DSM 11246 / JCM 15787 / PB90-1)</name>
    <dbReference type="NCBI Taxonomy" id="452637"/>
    <lineage>
        <taxon>Bacteria</taxon>
        <taxon>Pseudomonadati</taxon>
        <taxon>Verrucomicrobiota</taxon>
        <taxon>Opitutia</taxon>
        <taxon>Opitutales</taxon>
        <taxon>Opitutaceae</taxon>
        <taxon>Opitutus</taxon>
    </lineage>
</organism>
<proteinExistence type="predicted"/>
<evidence type="ECO:0000313" key="2">
    <source>
        <dbReference type="EMBL" id="ACB75773.1"/>
    </source>
</evidence>
<dbReference type="RefSeq" id="WP_012375308.1">
    <property type="nucleotide sequence ID" value="NC_010571.1"/>
</dbReference>
<dbReference type="HOGENOM" id="CLU_1314385_0_0_0"/>
<feature type="chain" id="PRO_5002774440" description="Outer membrane protein beta-barrel domain-containing protein" evidence="1">
    <location>
        <begin position="19"/>
        <end position="209"/>
    </location>
</feature>
<dbReference type="AlphaFoldDB" id="B1ZSY4"/>
<dbReference type="STRING" id="452637.Oter_2491"/>
<dbReference type="OrthoDB" id="9807574at2"/>
<evidence type="ECO:0008006" key="4">
    <source>
        <dbReference type="Google" id="ProtNLM"/>
    </source>
</evidence>
<accession>B1ZSY4</accession>
<dbReference type="Gene3D" id="2.40.160.60">
    <property type="entry name" value="Outer membrane protein transport protein (OMPP1/FadL/TodX)"/>
    <property type="match status" value="1"/>
</dbReference>
<dbReference type="EMBL" id="CP001032">
    <property type="protein sequence ID" value="ACB75773.1"/>
    <property type="molecule type" value="Genomic_DNA"/>
</dbReference>